<dbReference type="Pfam" id="PF13247">
    <property type="entry name" value="Fer4_11"/>
    <property type="match status" value="1"/>
</dbReference>
<dbReference type="SUPFAM" id="SSF54862">
    <property type="entry name" value="4Fe-4S ferredoxins"/>
    <property type="match status" value="1"/>
</dbReference>
<feature type="domain" description="4Fe-4S ferredoxin-type" evidence="5">
    <location>
        <begin position="20"/>
        <end position="49"/>
    </location>
</feature>
<protein>
    <recommendedName>
        <fullName evidence="5">4Fe-4S ferredoxin-type domain-containing protein</fullName>
    </recommendedName>
</protein>
<dbReference type="Gene3D" id="3.30.70.20">
    <property type="match status" value="2"/>
</dbReference>
<evidence type="ECO:0000256" key="2">
    <source>
        <dbReference type="ARBA" id="ARBA00022723"/>
    </source>
</evidence>
<reference evidence="6 7" key="1">
    <citation type="submission" date="2022-02" db="EMBL/GenBank/DDBJ databases">
        <title>Mesosutterella porci, a novel member of the family Sutterellaceae from pig feces.</title>
        <authorList>
            <person name="Wylensek D."/>
            <person name="Clavel T."/>
        </authorList>
    </citation>
    <scope>NUCLEOTIDE SEQUENCE [LARGE SCALE GENOMIC DNA]</scope>
    <source>
        <strain evidence="7">oilRF-744-wt-GAM-9</strain>
    </source>
</reference>
<keyword evidence="2" id="KW-0479">Metal-binding</keyword>
<evidence type="ECO:0000256" key="3">
    <source>
        <dbReference type="ARBA" id="ARBA00023004"/>
    </source>
</evidence>
<name>A0ABS9MML2_9BURK</name>
<evidence type="ECO:0000256" key="1">
    <source>
        <dbReference type="ARBA" id="ARBA00022485"/>
    </source>
</evidence>
<evidence type="ECO:0000313" key="7">
    <source>
        <dbReference type="Proteomes" id="UP001297600"/>
    </source>
</evidence>
<proteinExistence type="predicted"/>
<evidence type="ECO:0000256" key="4">
    <source>
        <dbReference type="ARBA" id="ARBA00023014"/>
    </source>
</evidence>
<dbReference type="InterPro" id="IPR017896">
    <property type="entry name" value="4Fe4S_Fe-S-bd"/>
</dbReference>
<keyword evidence="7" id="KW-1185">Reference proteome</keyword>
<sequence length="122" mass="13268">MPRASGPARFGANYRGPETGLVEIDPKRCIGCNYCIAASPYDARWSNPVTGLPGKCMGEGCRRLVAEEKDPACVSACPTHVRIFGDINDPESEISAELRTGRIAKLLEHKGTKPNYFVEVSK</sequence>
<dbReference type="InterPro" id="IPR050954">
    <property type="entry name" value="ET_IronSulfur_Cluster-Binding"/>
</dbReference>
<dbReference type="EMBL" id="JAKNCT010000001">
    <property type="protein sequence ID" value="MCG5029860.1"/>
    <property type="molecule type" value="Genomic_DNA"/>
</dbReference>
<keyword evidence="1" id="KW-0004">4Fe-4S</keyword>
<dbReference type="PROSITE" id="PS51379">
    <property type="entry name" value="4FE4S_FER_2"/>
    <property type="match status" value="1"/>
</dbReference>
<dbReference type="PANTHER" id="PTHR43177">
    <property type="entry name" value="PROTEIN NRFC"/>
    <property type="match status" value="1"/>
</dbReference>
<evidence type="ECO:0000259" key="5">
    <source>
        <dbReference type="PROSITE" id="PS51379"/>
    </source>
</evidence>
<dbReference type="RefSeq" id="WP_237977517.1">
    <property type="nucleotide sequence ID" value="NZ_JAKNCT010000001.1"/>
</dbReference>
<dbReference type="PANTHER" id="PTHR43177:SF3">
    <property type="entry name" value="PROTEIN NRFC HOMOLOG"/>
    <property type="match status" value="1"/>
</dbReference>
<keyword evidence="4" id="KW-0411">Iron-sulfur</keyword>
<evidence type="ECO:0000313" key="6">
    <source>
        <dbReference type="EMBL" id="MCG5029860.1"/>
    </source>
</evidence>
<dbReference type="Proteomes" id="UP001297600">
    <property type="component" value="Unassembled WGS sequence"/>
</dbReference>
<keyword evidence="3" id="KW-0408">Iron</keyword>
<organism evidence="6 7">
    <name type="scientific">Mesosutterella porci</name>
    <dbReference type="NCBI Taxonomy" id="2915351"/>
    <lineage>
        <taxon>Bacteria</taxon>
        <taxon>Pseudomonadati</taxon>
        <taxon>Pseudomonadota</taxon>
        <taxon>Betaproteobacteria</taxon>
        <taxon>Burkholderiales</taxon>
        <taxon>Sutterellaceae</taxon>
        <taxon>Mesosutterella</taxon>
    </lineage>
</organism>
<gene>
    <name evidence="6" type="ORF">MAF45_00105</name>
</gene>
<accession>A0ABS9MML2</accession>
<comment type="caution">
    <text evidence="6">The sequence shown here is derived from an EMBL/GenBank/DDBJ whole genome shotgun (WGS) entry which is preliminary data.</text>
</comment>